<evidence type="ECO:0000256" key="3">
    <source>
        <dbReference type="ARBA" id="ARBA00022692"/>
    </source>
</evidence>
<dbReference type="Proteomes" id="UP001597237">
    <property type="component" value="Unassembled WGS sequence"/>
</dbReference>
<keyword evidence="4 6" id="KW-1133">Transmembrane helix</keyword>
<feature type="transmembrane region" description="Helical" evidence="6">
    <location>
        <begin position="56"/>
        <end position="76"/>
    </location>
</feature>
<dbReference type="CDD" id="cd17319">
    <property type="entry name" value="MFS_ExuT_GudP_like"/>
    <property type="match status" value="1"/>
</dbReference>
<proteinExistence type="predicted"/>
<evidence type="ECO:0000256" key="4">
    <source>
        <dbReference type="ARBA" id="ARBA00022989"/>
    </source>
</evidence>
<sequence length="432" mass="46111">MSAPAISPEEGRLKSKIFWRLIAPLTFLIFLSSLDRSNIAIAALEMNAEIGLSPEMYGRGAGLFFFAGYILLQYPHTAILRRIHARRWVVATVVFWGSVATAMAFIQTPDQFYVLRFLLGVAEGGFAPGATYLATLWMPKRFRASAVGGTMLAVPISQVIGAPLSGWLMTLPLEIAGLGGWRLMMFVEGAATVLCGLAAWFVFVDRIQDARWLSPDEKAFAAAEIEKDAKERPPEGGSLAFLADLRFWAATAMWFCLLAGALGMMFWMAQVVKQIVGGDPFQVGLITALPWIGVGAGMLLNAWHSDLTGERYWHLAGAALLGGAAMLAAFLIPPGWHTVVLLLLAGLGLGGAQSAFWPIPISLLTRETTGAGITVVNMVGNTAGLIMTPLIGVIRQQTGDFGAPVYLLTGVTVLAALLALALRAAPAPKAAV</sequence>
<protein>
    <submittedName>
        <fullName evidence="8">MFS transporter</fullName>
    </submittedName>
</protein>
<feature type="domain" description="Major facilitator superfamily (MFS) profile" evidence="7">
    <location>
        <begin position="21"/>
        <end position="427"/>
    </location>
</feature>
<keyword evidence="9" id="KW-1185">Reference proteome</keyword>
<feature type="transmembrane region" description="Helical" evidence="6">
    <location>
        <begin position="312"/>
        <end position="332"/>
    </location>
</feature>
<feature type="transmembrane region" description="Helical" evidence="6">
    <location>
        <begin position="281"/>
        <end position="300"/>
    </location>
</feature>
<feature type="transmembrane region" description="Helical" evidence="6">
    <location>
        <begin position="21"/>
        <end position="44"/>
    </location>
</feature>
<feature type="transmembrane region" description="Helical" evidence="6">
    <location>
        <begin position="371"/>
        <end position="391"/>
    </location>
</feature>
<feature type="transmembrane region" description="Helical" evidence="6">
    <location>
        <begin position="181"/>
        <end position="204"/>
    </location>
</feature>
<evidence type="ECO:0000256" key="5">
    <source>
        <dbReference type="ARBA" id="ARBA00023136"/>
    </source>
</evidence>
<evidence type="ECO:0000313" key="9">
    <source>
        <dbReference type="Proteomes" id="UP001597237"/>
    </source>
</evidence>
<comment type="caution">
    <text evidence="8">The sequence shown here is derived from an EMBL/GenBank/DDBJ whole genome shotgun (WGS) entry which is preliminary data.</text>
</comment>
<accession>A0ABW4MWJ1</accession>
<dbReference type="SUPFAM" id="SSF103473">
    <property type="entry name" value="MFS general substrate transporter"/>
    <property type="match status" value="1"/>
</dbReference>
<feature type="transmembrane region" description="Helical" evidence="6">
    <location>
        <begin position="146"/>
        <end position="169"/>
    </location>
</feature>
<dbReference type="Gene3D" id="1.20.1250.20">
    <property type="entry name" value="MFS general substrate transporter like domains"/>
    <property type="match status" value="2"/>
</dbReference>
<keyword evidence="3 6" id="KW-0812">Transmembrane</keyword>
<feature type="transmembrane region" description="Helical" evidence="6">
    <location>
        <begin position="112"/>
        <end position="134"/>
    </location>
</feature>
<gene>
    <name evidence="8" type="ORF">ACFSC0_00695</name>
</gene>
<evidence type="ECO:0000313" key="8">
    <source>
        <dbReference type="EMBL" id="MFD1781898.1"/>
    </source>
</evidence>
<reference evidence="9" key="1">
    <citation type="journal article" date="2019" name="Int. J. Syst. Evol. Microbiol.">
        <title>The Global Catalogue of Microorganisms (GCM) 10K type strain sequencing project: providing services to taxonomists for standard genome sequencing and annotation.</title>
        <authorList>
            <consortium name="The Broad Institute Genomics Platform"/>
            <consortium name="The Broad Institute Genome Sequencing Center for Infectious Disease"/>
            <person name="Wu L."/>
            <person name="Ma J."/>
        </authorList>
    </citation>
    <scope>NUCLEOTIDE SEQUENCE [LARGE SCALE GENOMIC DNA]</scope>
    <source>
        <strain evidence="9">DFY28</strain>
    </source>
</reference>
<dbReference type="PROSITE" id="PS50850">
    <property type="entry name" value="MFS"/>
    <property type="match status" value="1"/>
</dbReference>
<dbReference type="PANTHER" id="PTHR43791">
    <property type="entry name" value="PERMEASE-RELATED"/>
    <property type="match status" value="1"/>
</dbReference>
<evidence type="ECO:0000256" key="6">
    <source>
        <dbReference type="SAM" id="Phobius"/>
    </source>
</evidence>
<dbReference type="RefSeq" id="WP_377281269.1">
    <property type="nucleotide sequence ID" value="NZ_JBHRSI010000003.1"/>
</dbReference>
<name>A0ABW4MWJ1_9CAUL</name>
<dbReference type="EMBL" id="JBHUEY010000001">
    <property type="protein sequence ID" value="MFD1781898.1"/>
    <property type="molecule type" value="Genomic_DNA"/>
</dbReference>
<keyword evidence="2" id="KW-0813">Transport</keyword>
<feature type="transmembrane region" description="Helical" evidence="6">
    <location>
        <begin position="247"/>
        <end position="269"/>
    </location>
</feature>
<evidence type="ECO:0000256" key="1">
    <source>
        <dbReference type="ARBA" id="ARBA00004141"/>
    </source>
</evidence>
<feature type="transmembrane region" description="Helical" evidence="6">
    <location>
        <begin position="88"/>
        <end position="106"/>
    </location>
</feature>
<feature type="transmembrane region" description="Helical" evidence="6">
    <location>
        <begin position="403"/>
        <end position="422"/>
    </location>
</feature>
<dbReference type="Pfam" id="PF07690">
    <property type="entry name" value="MFS_1"/>
    <property type="match status" value="1"/>
</dbReference>
<feature type="transmembrane region" description="Helical" evidence="6">
    <location>
        <begin position="338"/>
        <end position="359"/>
    </location>
</feature>
<dbReference type="InterPro" id="IPR036259">
    <property type="entry name" value="MFS_trans_sf"/>
</dbReference>
<keyword evidence="5 6" id="KW-0472">Membrane</keyword>
<evidence type="ECO:0000259" key="7">
    <source>
        <dbReference type="PROSITE" id="PS50850"/>
    </source>
</evidence>
<evidence type="ECO:0000256" key="2">
    <source>
        <dbReference type="ARBA" id="ARBA00022448"/>
    </source>
</evidence>
<dbReference type="InterPro" id="IPR011701">
    <property type="entry name" value="MFS"/>
</dbReference>
<dbReference type="PANTHER" id="PTHR43791:SF36">
    <property type="entry name" value="TRANSPORTER, PUTATIVE (AFU_ORTHOLOGUE AFUA_6G08340)-RELATED"/>
    <property type="match status" value="1"/>
</dbReference>
<dbReference type="InterPro" id="IPR020846">
    <property type="entry name" value="MFS_dom"/>
</dbReference>
<organism evidence="8 9">
    <name type="scientific">Phenylobacterium terrae</name>
    <dbReference type="NCBI Taxonomy" id="2665495"/>
    <lineage>
        <taxon>Bacteria</taxon>
        <taxon>Pseudomonadati</taxon>
        <taxon>Pseudomonadota</taxon>
        <taxon>Alphaproteobacteria</taxon>
        <taxon>Caulobacterales</taxon>
        <taxon>Caulobacteraceae</taxon>
        <taxon>Phenylobacterium</taxon>
    </lineage>
</organism>
<comment type="subcellular location">
    <subcellularLocation>
        <location evidence="1">Membrane</location>
        <topology evidence="1">Multi-pass membrane protein</topology>
    </subcellularLocation>
</comment>